<dbReference type="RefSeq" id="WP_260195561.1">
    <property type="nucleotide sequence ID" value="NZ_JAFFZE010000027.1"/>
</dbReference>
<evidence type="ECO:0000313" key="2">
    <source>
        <dbReference type="EMBL" id="MCT2587649.1"/>
    </source>
</evidence>
<proteinExistence type="predicted"/>
<evidence type="ECO:0000256" key="1">
    <source>
        <dbReference type="SAM" id="SignalP"/>
    </source>
</evidence>
<feature type="signal peptide" evidence="1">
    <location>
        <begin position="1"/>
        <end position="22"/>
    </location>
</feature>
<protein>
    <submittedName>
        <fullName evidence="2">Uncharacterized protein</fullName>
    </submittedName>
</protein>
<keyword evidence="1" id="KW-0732">Signal</keyword>
<sequence length="65" mass="6881">MRVQRKVTAAGLGLLGALAVFHGAYQGAFDGAAGSGDGRHVADPPLPVEEVLEDILDRLPDDMHW</sequence>
<feature type="chain" id="PRO_5047332970" evidence="1">
    <location>
        <begin position="23"/>
        <end position="65"/>
    </location>
</feature>
<name>A0ABT2JK54_9PSEU</name>
<dbReference type="Proteomes" id="UP001156441">
    <property type="component" value="Unassembled WGS sequence"/>
</dbReference>
<reference evidence="2 3" key="1">
    <citation type="submission" date="2021-02" db="EMBL/GenBank/DDBJ databases">
        <title>Actinophytocola xerophila sp. nov., isolated from soil of cotton cropping field.</title>
        <authorList>
            <person name="Huang R."/>
            <person name="Chen X."/>
            <person name="Ge X."/>
            <person name="Liu W."/>
        </authorList>
    </citation>
    <scope>NUCLEOTIDE SEQUENCE [LARGE SCALE GENOMIC DNA]</scope>
    <source>
        <strain evidence="2 3">S1-96</strain>
    </source>
</reference>
<evidence type="ECO:0000313" key="3">
    <source>
        <dbReference type="Proteomes" id="UP001156441"/>
    </source>
</evidence>
<dbReference type="EMBL" id="JAFFZE010000027">
    <property type="protein sequence ID" value="MCT2587649.1"/>
    <property type="molecule type" value="Genomic_DNA"/>
</dbReference>
<gene>
    <name evidence="2" type="ORF">JT362_31470</name>
</gene>
<organism evidence="2 3">
    <name type="scientific">Actinophytocola gossypii</name>
    <dbReference type="NCBI Taxonomy" id="2812003"/>
    <lineage>
        <taxon>Bacteria</taxon>
        <taxon>Bacillati</taxon>
        <taxon>Actinomycetota</taxon>
        <taxon>Actinomycetes</taxon>
        <taxon>Pseudonocardiales</taxon>
        <taxon>Pseudonocardiaceae</taxon>
    </lineage>
</organism>
<keyword evidence="3" id="KW-1185">Reference proteome</keyword>
<comment type="caution">
    <text evidence="2">The sequence shown here is derived from an EMBL/GenBank/DDBJ whole genome shotgun (WGS) entry which is preliminary data.</text>
</comment>
<accession>A0ABT2JK54</accession>